<comment type="function">
    <text evidence="4">Binds mRNA; thus facilitating recognition of the initiation point. It is needed to translate mRNA with a short Shine-Dalgarno (SD) purine-rich sequence.</text>
</comment>
<reference evidence="6" key="1">
    <citation type="submission" date="2022-12" db="EMBL/GenBank/DDBJ databases">
        <title>Reference genome sequencing for broad-spectrum identification of bacterial and archaeal isolates by mass spectrometry.</title>
        <authorList>
            <person name="Sekiguchi Y."/>
            <person name="Tourlousse D.M."/>
        </authorList>
    </citation>
    <scope>NUCLEOTIDE SEQUENCE</scope>
    <source>
        <strain evidence="6">10succ1</strain>
    </source>
</reference>
<accession>A0A9W6GNV1</accession>
<evidence type="ECO:0000259" key="5">
    <source>
        <dbReference type="PROSITE" id="PS50126"/>
    </source>
</evidence>
<dbReference type="Proteomes" id="UP001144471">
    <property type="component" value="Unassembled WGS sequence"/>
</dbReference>
<comment type="similarity">
    <text evidence="1">Belongs to the bacterial ribosomal protein bS1 family.</text>
</comment>
<evidence type="ECO:0000256" key="2">
    <source>
        <dbReference type="ARBA" id="ARBA00022980"/>
    </source>
</evidence>
<dbReference type="InterPro" id="IPR003029">
    <property type="entry name" value="S1_domain"/>
</dbReference>
<keyword evidence="7" id="KW-1185">Reference proteome</keyword>
<feature type="domain" description="S1 motif" evidence="5">
    <location>
        <begin position="109"/>
        <end position="176"/>
    </location>
</feature>
<evidence type="ECO:0000313" key="6">
    <source>
        <dbReference type="EMBL" id="GLI57565.1"/>
    </source>
</evidence>
<dbReference type="Pfam" id="PF00575">
    <property type="entry name" value="S1"/>
    <property type="match status" value="5"/>
</dbReference>
<feature type="domain" description="S1 motif" evidence="5">
    <location>
        <begin position="448"/>
        <end position="517"/>
    </location>
</feature>
<organism evidence="6 7">
    <name type="scientific">Propionigenium maris DSM 9537</name>
    <dbReference type="NCBI Taxonomy" id="1123000"/>
    <lineage>
        <taxon>Bacteria</taxon>
        <taxon>Fusobacteriati</taxon>
        <taxon>Fusobacteriota</taxon>
        <taxon>Fusobacteriia</taxon>
        <taxon>Fusobacteriales</taxon>
        <taxon>Fusobacteriaceae</taxon>
        <taxon>Propionigenium</taxon>
    </lineage>
</organism>
<dbReference type="PANTHER" id="PTHR10724:SF7">
    <property type="entry name" value="SMALL RIBOSOMAL SUBUNIT PROTEIN BS1C"/>
    <property type="match status" value="1"/>
</dbReference>
<dbReference type="GO" id="GO:0022627">
    <property type="term" value="C:cytosolic small ribosomal subunit"/>
    <property type="evidence" value="ECO:0007669"/>
    <property type="project" value="TreeGrafter"/>
</dbReference>
<protein>
    <recommendedName>
        <fullName evidence="5">S1 motif domain-containing protein</fullName>
    </recommendedName>
</protein>
<proteinExistence type="inferred from homology"/>
<comment type="caution">
    <text evidence="6">The sequence shown here is derived from an EMBL/GenBank/DDBJ whole genome shotgun (WGS) entry which is preliminary data.</text>
</comment>
<evidence type="ECO:0000256" key="3">
    <source>
        <dbReference type="ARBA" id="ARBA00023274"/>
    </source>
</evidence>
<evidence type="ECO:0000313" key="7">
    <source>
        <dbReference type="Proteomes" id="UP001144471"/>
    </source>
</evidence>
<dbReference type="InterPro" id="IPR050437">
    <property type="entry name" value="Ribos_protein_bS1-like"/>
</dbReference>
<feature type="domain" description="S1 motif" evidence="5">
    <location>
        <begin position="278"/>
        <end position="348"/>
    </location>
</feature>
<dbReference type="GO" id="GO:0006412">
    <property type="term" value="P:translation"/>
    <property type="evidence" value="ECO:0007669"/>
    <property type="project" value="TreeGrafter"/>
</dbReference>
<dbReference type="RefSeq" id="WP_281837231.1">
    <property type="nucleotide sequence ID" value="NZ_BSDY01000020.1"/>
</dbReference>
<dbReference type="GO" id="GO:0003735">
    <property type="term" value="F:structural constituent of ribosome"/>
    <property type="evidence" value="ECO:0007669"/>
    <property type="project" value="TreeGrafter"/>
</dbReference>
<sequence length="542" mass="61467">MSDITNTHDEMDFESMLNDYMPEEGAVEKGERARGVISQMDRNYAYLDVTSARTAVRVRAEELDGYNIGDEVEVILKGETKDNDFIIGSRQEIDRIENLEKLEKAFEAKEVVKGKIERKVKGGYIVKVMFQQAFLPNSLSEIPMNDTTNHIGEEIEVVVKDIKDDRRGKKILVSRKDITVKEETEFFEKLNIGDILEVTVRNIMDFGISVKAGKSNGFIHISELSWGKVEKITDHYSLGDKFEAKIISLDKEKRSLKLSVKQLSEDPWSTVDAKYPVDSVVEGRVSKLVSFGAFVELEEGVEGLVHLSDFTWNKKKVNVSEYVKVGDVVKVKVIELNKEGKKLKFGIKQLSENPWDSAVEKYQEGTVVKGKIVESKPFGIFVELEAGIDAFVHQSDFSWTKNAPKYKIGDEVELRVLNIDTVDKKIKGGIKQLEKSPWDTLLENHKVGDVVERAITSITDFGLFVEMVKGVDGMIHTSQVSRNFVKDLRNEFEVGQEVRAQIIEIDSEKKRVKLSIKKVELADEERENRELLEKYGTVGEDA</sequence>
<dbReference type="PROSITE" id="PS50126">
    <property type="entry name" value="S1"/>
    <property type="match status" value="5"/>
</dbReference>
<evidence type="ECO:0000256" key="1">
    <source>
        <dbReference type="ARBA" id="ARBA00006767"/>
    </source>
</evidence>
<feature type="domain" description="S1 motif" evidence="5">
    <location>
        <begin position="193"/>
        <end position="261"/>
    </location>
</feature>
<gene>
    <name evidence="6" type="ORF">PM10SUCC1_30790</name>
</gene>
<dbReference type="Gene3D" id="2.40.50.140">
    <property type="entry name" value="Nucleic acid-binding proteins"/>
    <property type="match status" value="5"/>
</dbReference>
<dbReference type="CDD" id="cd04465">
    <property type="entry name" value="S1_RPS1_repeat_ec2_hs2"/>
    <property type="match status" value="1"/>
</dbReference>
<dbReference type="SUPFAM" id="SSF50249">
    <property type="entry name" value="Nucleic acid-binding proteins"/>
    <property type="match status" value="6"/>
</dbReference>
<keyword evidence="2" id="KW-0689">Ribosomal protein</keyword>
<dbReference type="InterPro" id="IPR012340">
    <property type="entry name" value="NA-bd_OB-fold"/>
</dbReference>
<feature type="domain" description="S1 motif" evidence="5">
    <location>
        <begin position="365"/>
        <end position="431"/>
    </location>
</feature>
<dbReference type="InterPro" id="IPR035104">
    <property type="entry name" value="Ribosomal_protein_S1-like"/>
</dbReference>
<dbReference type="FunFam" id="2.40.50.140:FF:000103">
    <property type="entry name" value="protein RRP5 homolog"/>
    <property type="match status" value="1"/>
</dbReference>
<dbReference type="GO" id="GO:0003729">
    <property type="term" value="F:mRNA binding"/>
    <property type="evidence" value="ECO:0007669"/>
    <property type="project" value="TreeGrafter"/>
</dbReference>
<dbReference type="EMBL" id="BSDY01000020">
    <property type="protein sequence ID" value="GLI57565.1"/>
    <property type="molecule type" value="Genomic_DNA"/>
</dbReference>
<dbReference type="PRINTS" id="PR00681">
    <property type="entry name" value="RIBOSOMALS1"/>
</dbReference>
<evidence type="ECO:0000256" key="4">
    <source>
        <dbReference type="ARBA" id="ARBA00025604"/>
    </source>
</evidence>
<keyword evidence="3" id="KW-0687">Ribonucleoprotein</keyword>
<name>A0A9W6GNV1_9FUSO</name>
<dbReference type="AlphaFoldDB" id="A0A9W6GNV1"/>
<dbReference type="PANTHER" id="PTHR10724">
    <property type="entry name" value="30S RIBOSOMAL PROTEIN S1"/>
    <property type="match status" value="1"/>
</dbReference>
<dbReference type="SMART" id="SM00316">
    <property type="entry name" value="S1"/>
    <property type="match status" value="6"/>
</dbReference>